<dbReference type="Proteomes" id="UP000641646">
    <property type="component" value="Unassembled WGS sequence"/>
</dbReference>
<evidence type="ECO:0000313" key="2">
    <source>
        <dbReference type="Proteomes" id="UP000641646"/>
    </source>
</evidence>
<protein>
    <submittedName>
        <fullName evidence="1">Uncharacterized protein</fullName>
    </submittedName>
</protein>
<proteinExistence type="predicted"/>
<dbReference type="EMBL" id="JACJPW010000054">
    <property type="protein sequence ID" value="MBD2183411.1"/>
    <property type="molecule type" value="Genomic_DNA"/>
</dbReference>
<sequence length="130" mass="14307">MNPTKNIPAMVITVATAIAPKANPAAEPAIATALTRITAMTISVCEPAYRKSDRQIIPNLLTHPNHIVNVLNDRIRLHLSITSNPRNLSSIARTSLSKRKREVPCGLAAKIKIFFITLVQPFSFVTVQQR</sequence>
<gene>
    <name evidence="1" type="ORF">H6G03_20505</name>
</gene>
<reference evidence="1" key="2">
    <citation type="submission" date="2020-08" db="EMBL/GenBank/DDBJ databases">
        <authorList>
            <person name="Chen M."/>
            <person name="Teng W."/>
            <person name="Zhao L."/>
            <person name="Hu C."/>
            <person name="Zhou Y."/>
            <person name="Han B."/>
            <person name="Song L."/>
            <person name="Shu W."/>
        </authorList>
    </citation>
    <scope>NUCLEOTIDE SEQUENCE</scope>
    <source>
        <strain evidence="1">FACHB-1375</strain>
    </source>
</reference>
<dbReference type="AlphaFoldDB" id="A0A926ZJW8"/>
<reference evidence="1" key="1">
    <citation type="journal article" date="2015" name="ISME J.">
        <title>Draft Genome Sequence of Streptomyces incarnatus NRRL8089, which Produces the Nucleoside Antibiotic Sinefungin.</title>
        <authorList>
            <person name="Oshima K."/>
            <person name="Hattori M."/>
            <person name="Shimizu H."/>
            <person name="Fukuda K."/>
            <person name="Nemoto M."/>
            <person name="Inagaki K."/>
            <person name="Tamura T."/>
        </authorList>
    </citation>
    <scope>NUCLEOTIDE SEQUENCE</scope>
    <source>
        <strain evidence="1">FACHB-1375</strain>
    </source>
</reference>
<organism evidence="1 2">
    <name type="scientific">Aerosakkonema funiforme FACHB-1375</name>
    <dbReference type="NCBI Taxonomy" id="2949571"/>
    <lineage>
        <taxon>Bacteria</taxon>
        <taxon>Bacillati</taxon>
        <taxon>Cyanobacteriota</taxon>
        <taxon>Cyanophyceae</taxon>
        <taxon>Oscillatoriophycideae</taxon>
        <taxon>Aerosakkonematales</taxon>
        <taxon>Aerosakkonemataceae</taxon>
        <taxon>Aerosakkonema</taxon>
    </lineage>
</organism>
<comment type="caution">
    <text evidence="1">The sequence shown here is derived from an EMBL/GenBank/DDBJ whole genome shotgun (WGS) entry which is preliminary data.</text>
</comment>
<keyword evidence="2" id="KW-1185">Reference proteome</keyword>
<name>A0A926ZJW8_9CYAN</name>
<evidence type="ECO:0000313" key="1">
    <source>
        <dbReference type="EMBL" id="MBD2183411.1"/>
    </source>
</evidence>
<accession>A0A926ZJW8</accession>